<dbReference type="Proteomes" id="UP001165283">
    <property type="component" value="Unassembled WGS sequence"/>
</dbReference>
<dbReference type="RefSeq" id="WP_252436514.1">
    <property type="nucleotide sequence ID" value="NZ_JAGSOV010000015.1"/>
</dbReference>
<gene>
    <name evidence="2" type="ORF">KDL28_07160</name>
</gene>
<evidence type="ECO:0000259" key="1">
    <source>
        <dbReference type="Pfam" id="PF01872"/>
    </source>
</evidence>
<protein>
    <submittedName>
        <fullName evidence="2">Dihydrofolate reductase family protein</fullName>
    </submittedName>
</protein>
<dbReference type="SUPFAM" id="SSF53597">
    <property type="entry name" value="Dihydrofolate reductase-like"/>
    <property type="match status" value="1"/>
</dbReference>
<proteinExistence type="predicted"/>
<dbReference type="InterPro" id="IPR024072">
    <property type="entry name" value="DHFR-like_dom_sf"/>
</dbReference>
<name>A0ABT0ZVR1_9PSEU</name>
<dbReference type="Gene3D" id="3.40.430.10">
    <property type="entry name" value="Dihydrofolate Reductase, subunit A"/>
    <property type="match status" value="1"/>
</dbReference>
<dbReference type="Pfam" id="PF01872">
    <property type="entry name" value="RibD_C"/>
    <property type="match status" value="1"/>
</dbReference>
<dbReference type="EMBL" id="JAGSOV010000015">
    <property type="protein sequence ID" value="MCO1654834.1"/>
    <property type="molecule type" value="Genomic_DNA"/>
</dbReference>
<evidence type="ECO:0000313" key="2">
    <source>
        <dbReference type="EMBL" id="MCO1654834.1"/>
    </source>
</evidence>
<keyword evidence="3" id="KW-1185">Reference proteome</keyword>
<sequence>MGEVAAHLAMSLDGFIADPDDGCDDLFGFYGSGDVPVKLSEGFPELRVSQTTADLLTGEVAGAGATVVGRRLYDITNGWDGHPGGEVPMVVLTHRPPSDWPRGGVPIHFETSVEAAVARARELAGDRDVAIAGATVTRGCLDAGLLDIIQVSLVPVILGAGIPWLAGTRGPVRLSDPEVLEDRGVTHLRYRVRR</sequence>
<reference evidence="2" key="1">
    <citation type="submission" date="2021-04" db="EMBL/GenBank/DDBJ databases">
        <title>Pseudonocardia sp. nov., isolated from sandy soil of mangrove forest.</title>
        <authorList>
            <person name="Zan Z."/>
            <person name="Huang R."/>
            <person name="Liu W."/>
        </authorList>
    </citation>
    <scope>NUCLEOTIDE SEQUENCE</scope>
    <source>
        <strain evidence="2">S2-4</strain>
    </source>
</reference>
<dbReference type="InterPro" id="IPR002734">
    <property type="entry name" value="RibDG_C"/>
</dbReference>
<organism evidence="2 3">
    <name type="scientific">Pseudonocardia humida</name>
    <dbReference type="NCBI Taxonomy" id="2800819"/>
    <lineage>
        <taxon>Bacteria</taxon>
        <taxon>Bacillati</taxon>
        <taxon>Actinomycetota</taxon>
        <taxon>Actinomycetes</taxon>
        <taxon>Pseudonocardiales</taxon>
        <taxon>Pseudonocardiaceae</taxon>
        <taxon>Pseudonocardia</taxon>
    </lineage>
</organism>
<evidence type="ECO:0000313" key="3">
    <source>
        <dbReference type="Proteomes" id="UP001165283"/>
    </source>
</evidence>
<feature type="domain" description="Bacterial bifunctional deaminase-reductase C-terminal" evidence="1">
    <location>
        <begin position="4"/>
        <end position="170"/>
    </location>
</feature>
<comment type="caution">
    <text evidence="2">The sequence shown here is derived from an EMBL/GenBank/DDBJ whole genome shotgun (WGS) entry which is preliminary data.</text>
</comment>
<accession>A0ABT0ZVR1</accession>